<reference evidence="4" key="1">
    <citation type="journal article" date="2002" name="Science">
        <title>The draft genome of Ciona intestinalis: insights into chordate and vertebrate origins.</title>
        <authorList>
            <person name="Dehal P."/>
            <person name="Satou Y."/>
            <person name="Campbell R.K."/>
            <person name="Chapman J."/>
            <person name="Degnan B."/>
            <person name="De Tomaso A."/>
            <person name="Davidson B."/>
            <person name="Di Gregorio A."/>
            <person name="Gelpke M."/>
            <person name="Goodstein D.M."/>
            <person name="Harafuji N."/>
            <person name="Hastings K.E."/>
            <person name="Ho I."/>
            <person name="Hotta K."/>
            <person name="Huang W."/>
            <person name="Kawashima T."/>
            <person name="Lemaire P."/>
            <person name="Martinez D."/>
            <person name="Meinertzhagen I.A."/>
            <person name="Necula S."/>
            <person name="Nonaka M."/>
            <person name="Putnam N."/>
            <person name="Rash S."/>
            <person name="Saiga H."/>
            <person name="Satake M."/>
            <person name="Terry A."/>
            <person name="Yamada L."/>
            <person name="Wang H.G."/>
            <person name="Awazu S."/>
            <person name="Azumi K."/>
            <person name="Boore J."/>
            <person name="Branno M."/>
            <person name="Chin-Bow S."/>
            <person name="DeSantis R."/>
            <person name="Doyle S."/>
            <person name="Francino P."/>
            <person name="Keys D.N."/>
            <person name="Haga S."/>
            <person name="Hayashi H."/>
            <person name="Hino K."/>
            <person name="Imai K.S."/>
            <person name="Inaba K."/>
            <person name="Kano S."/>
            <person name="Kobayashi K."/>
            <person name="Kobayashi M."/>
            <person name="Lee B.I."/>
            <person name="Makabe K.W."/>
            <person name="Manohar C."/>
            <person name="Matassi G."/>
            <person name="Medina M."/>
            <person name="Mochizuki Y."/>
            <person name="Mount S."/>
            <person name="Morishita T."/>
            <person name="Miura S."/>
            <person name="Nakayama A."/>
            <person name="Nishizaka S."/>
            <person name="Nomoto H."/>
            <person name="Ohta F."/>
            <person name="Oishi K."/>
            <person name="Rigoutsos I."/>
            <person name="Sano M."/>
            <person name="Sasaki A."/>
            <person name="Sasakura Y."/>
            <person name="Shoguchi E."/>
            <person name="Shin-i T."/>
            <person name="Spagnuolo A."/>
            <person name="Stainier D."/>
            <person name="Suzuki M.M."/>
            <person name="Tassy O."/>
            <person name="Takatori N."/>
            <person name="Tokuoka M."/>
            <person name="Yagi K."/>
            <person name="Yoshizaki F."/>
            <person name="Wada S."/>
            <person name="Zhang C."/>
            <person name="Hyatt P.D."/>
            <person name="Larimer F."/>
            <person name="Detter C."/>
            <person name="Doggett N."/>
            <person name="Glavina T."/>
            <person name="Hawkins T."/>
            <person name="Richardson P."/>
            <person name="Lucas S."/>
            <person name="Kohara Y."/>
            <person name="Levine M."/>
            <person name="Satoh N."/>
            <person name="Rokhsar D.S."/>
        </authorList>
    </citation>
    <scope>NUCLEOTIDE SEQUENCE [LARGE SCALE GENOMIC DNA]</scope>
</reference>
<keyword evidence="1" id="KW-0560">Oxidoreductase</keyword>
<protein>
    <submittedName>
        <fullName evidence="3">Uncharacterized protein</fullName>
    </submittedName>
</protein>
<evidence type="ECO:0000256" key="1">
    <source>
        <dbReference type="ARBA" id="ARBA00023002"/>
    </source>
</evidence>
<comment type="similarity">
    <text evidence="2">Belongs to the short-chain dehydrogenases/reductases (SDR) family.</text>
</comment>
<organism evidence="3 4">
    <name type="scientific">Ciona intestinalis</name>
    <name type="common">Transparent sea squirt</name>
    <name type="synonym">Ascidia intestinalis</name>
    <dbReference type="NCBI Taxonomy" id="7719"/>
    <lineage>
        <taxon>Eukaryota</taxon>
        <taxon>Metazoa</taxon>
        <taxon>Chordata</taxon>
        <taxon>Tunicata</taxon>
        <taxon>Ascidiacea</taxon>
        <taxon>Phlebobranchia</taxon>
        <taxon>Cionidae</taxon>
        <taxon>Ciona</taxon>
    </lineage>
</organism>
<proteinExistence type="inferred from homology"/>
<dbReference type="PANTHER" id="PTHR43157">
    <property type="entry name" value="PHOSPHATIDYLINOSITOL-GLYCAN BIOSYNTHESIS CLASS F PROTEIN-RELATED"/>
    <property type="match status" value="1"/>
</dbReference>
<reference evidence="3" key="3">
    <citation type="submission" date="2025-08" db="UniProtKB">
        <authorList>
            <consortium name="Ensembl"/>
        </authorList>
    </citation>
    <scope>IDENTIFICATION</scope>
</reference>
<sequence length="298" mass="33098">SWVRSDVKMTGKTVVITGANTGIGLETAIDLVKREARVILGCRNMEKAEEAKQRIFKEAGGKDDTVVIKQLDLSSLASVRAFAKDINDNESKIDVLLNNAGIMLVPKGKTEDGFELHYGVNHLGHFLLTNLLLDLIKRSAPSRIVTVSSEAHRLGTPKIDFKDMNFDNNYDESVAYGRSKLMNILFTKELSKRLEGTNVTANCLHPGVIKSELWRHMDGSRKPVRDFFVGTFVRWFGKTIIHGAQTNIYCCMAPEIEDVTGKYFSDCAVASENSQAKKDKNAEQLWQVSLQATGLSEA</sequence>
<evidence type="ECO:0000313" key="3">
    <source>
        <dbReference type="Ensembl" id="ENSCINP00000002993.3"/>
    </source>
</evidence>
<dbReference type="AlphaFoldDB" id="F6S880"/>
<dbReference type="PANTHER" id="PTHR43157:SF31">
    <property type="entry name" value="PHOSPHATIDYLINOSITOL-GLYCAN BIOSYNTHESIS CLASS F PROTEIN"/>
    <property type="match status" value="1"/>
</dbReference>
<dbReference type="GO" id="GO:0016491">
    <property type="term" value="F:oxidoreductase activity"/>
    <property type="evidence" value="ECO:0007669"/>
    <property type="project" value="UniProtKB-KW"/>
</dbReference>
<dbReference type="GeneTree" id="ENSGT00940000162345"/>
<dbReference type="OMA" id="ATRVINM"/>
<dbReference type="PRINTS" id="PR00081">
    <property type="entry name" value="GDHRDH"/>
</dbReference>
<dbReference type="HOGENOM" id="CLU_010194_44_5_1"/>
<dbReference type="FunCoup" id="F6S880">
    <property type="interactions" value="32"/>
</dbReference>
<dbReference type="InterPro" id="IPR036291">
    <property type="entry name" value="NAD(P)-bd_dom_sf"/>
</dbReference>
<dbReference type="PRINTS" id="PR00080">
    <property type="entry name" value="SDRFAMILY"/>
</dbReference>
<dbReference type="Pfam" id="PF00106">
    <property type="entry name" value="adh_short"/>
    <property type="match status" value="1"/>
</dbReference>
<reference evidence="3" key="2">
    <citation type="journal article" date="2008" name="Genome Biol.">
        <title>Improved genome assembly and evidence-based global gene model set for the chordate Ciona intestinalis: new insight into intron and operon populations.</title>
        <authorList>
            <person name="Satou Y."/>
            <person name="Mineta K."/>
            <person name="Ogasawara M."/>
            <person name="Sasakura Y."/>
            <person name="Shoguchi E."/>
            <person name="Ueno K."/>
            <person name="Yamada L."/>
            <person name="Matsumoto J."/>
            <person name="Wasserscheid J."/>
            <person name="Dewar K."/>
            <person name="Wiley G.B."/>
            <person name="Macmil S.L."/>
            <person name="Roe B.A."/>
            <person name="Zeller R.W."/>
            <person name="Hastings K.E."/>
            <person name="Lemaire P."/>
            <person name="Lindquist E."/>
            <person name="Endo T."/>
            <person name="Hotta K."/>
            <person name="Inaba K."/>
        </authorList>
    </citation>
    <scope>NUCLEOTIDE SEQUENCE [LARGE SCALE GENOMIC DNA]</scope>
    <source>
        <strain evidence="3">wild type</strain>
    </source>
</reference>
<dbReference type="Proteomes" id="UP000008144">
    <property type="component" value="Chromosome 1"/>
</dbReference>
<dbReference type="InterPro" id="IPR002347">
    <property type="entry name" value="SDR_fam"/>
</dbReference>
<dbReference type="Ensembl" id="ENSCINT00000002993.3">
    <property type="protein sequence ID" value="ENSCINP00000002993.3"/>
    <property type="gene ID" value="ENSCING00000020882.1"/>
</dbReference>
<dbReference type="EMBL" id="EAAA01000049">
    <property type="status" value="NOT_ANNOTATED_CDS"/>
    <property type="molecule type" value="Genomic_DNA"/>
</dbReference>
<name>F6S880_CIOIN</name>
<dbReference type="Gene3D" id="3.40.50.720">
    <property type="entry name" value="NAD(P)-binding Rossmann-like Domain"/>
    <property type="match status" value="1"/>
</dbReference>
<evidence type="ECO:0000256" key="2">
    <source>
        <dbReference type="RuleBase" id="RU000363"/>
    </source>
</evidence>
<evidence type="ECO:0000313" key="4">
    <source>
        <dbReference type="Proteomes" id="UP000008144"/>
    </source>
</evidence>
<reference evidence="3" key="4">
    <citation type="submission" date="2025-09" db="UniProtKB">
        <authorList>
            <consortium name="Ensembl"/>
        </authorList>
    </citation>
    <scope>IDENTIFICATION</scope>
</reference>
<dbReference type="SUPFAM" id="SSF51735">
    <property type="entry name" value="NAD(P)-binding Rossmann-fold domains"/>
    <property type="match status" value="1"/>
</dbReference>
<keyword evidence="4" id="KW-1185">Reference proteome</keyword>
<dbReference type="InParanoid" id="F6S880"/>
<accession>F6S880</accession>